<gene>
    <name evidence="5" type="ORF">C41B8_11148</name>
</gene>
<dbReference type="AlphaFoldDB" id="A0A084IKA7"/>
<dbReference type="SMART" id="SM00870">
    <property type="entry name" value="Asparaginase"/>
    <property type="match status" value="1"/>
</dbReference>
<dbReference type="InterPro" id="IPR006034">
    <property type="entry name" value="Asparaginase/glutaminase-like"/>
</dbReference>
<dbReference type="PROSITE" id="PS00917">
    <property type="entry name" value="ASN_GLN_ASE_2"/>
    <property type="match status" value="1"/>
</dbReference>
<evidence type="ECO:0000256" key="2">
    <source>
        <dbReference type="PIRSR" id="PIRSR001220-2"/>
    </source>
</evidence>
<dbReference type="EMBL" id="APNK01000016">
    <property type="protein sequence ID" value="KEZ77141.1"/>
    <property type="molecule type" value="Genomic_DNA"/>
</dbReference>
<comment type="caution">
    <text evidence="5">The sequence shown here is derived from an EMBL/GenBank/DDBJ whole genome shotgun (WGS) entry which is preliminary data.</text>
</comment>
<feature type="active site" evidence="3">
    <location>
        <position position="95"/>
    </location>
</feature>
<dbReference type="eggNOG" id="COG0252">
    <property type="taxonomic scope" value="Bacteria"/>
</dbReference>
<proteinExistence type="predicted"/>
<evidence type="ECO:0000256" key="3">
    <source>
        <dbReference type="PROSITE-ProRule" id="PRU10100"/>
    </source>
</evidence>
<name>A0A084IKA7_SALHC</name>
<dbReference type="PANTHER" id="PTHR11707">
    <property type="entry name" value="L-ASPARAGINASE"/>
    <property type="match status" value="1"/>
</dbReference>
<feature type="binding site" evidence="2">
    <location>
        <begin position="95"/>
        <end position="96"/>
    </location>
    <ligand>
        <name>substrate</name>
    </ligand>
</feature>
<dbReference type="InterPro" id="IPR027475">
    <property type="entry name" value="Asparaginase/glutaminase_AS2"/>
</dbReference>
<feature type="active site" description="O-isoaspartyl threonine intermediate" evidence="1">
    <location>
        <position position="19"/>
    </location>
</feature>
<dbReference type="PIRSF" id="PIRSF001220">
    <property type="entry name" value="L-ASNase_gatD"/>
    <property type="match status" value="1"/>
</dbReference>
<dbReference type="PATRIC" id="fig|1304275.5.peg.2274"/>
<evidence type="ECO:0000256" key="1">
    <source>
        <dbReference type="PIRSR" id="PIRSR001220-1"/>
    </source>
</evidence>
<dbReference type="GO" id="GO:0004067">
    <property type="term" value="F:asparaginase activity"/>
    <property type="evidence" value="ECO:0007669"/>
    <property type="project" value="UniProtKB-UniRule"/>
</dbReference>
<organism evidence="5 6">
    <name type="scientific">Salinisphaera hydrothermalis (strain C41B8)</name>
    <dbReference type="NCBI Taxonomy" id="1304275"/>
    <lineage>
        <taxon>Bacteria</taxon>
        <taxon>Pseudomonadati</taxon>
        <taxon>Pseudomonadota</taxon>
        <taxon>Gammaproteobacteria</taxon>
        <taxon>Salinisphaerales</taxon>
        <taxon>Salinisphaeraceae</taxon>
        <taxon>Salinisphaera</taxon>
    </lineage>
</organism>
<dbReference type="PIRSF" id="PIRSF500176">
    <property type="entry name" value="L_ASNase"/>
    <property type="match status" value="1"/>
</dbReference>
<dbReference type="PRINTS" id="PR00139">
    <property type="entry name" value="ASNGLNASE"/>
</dbReference>
<accession>A0A084IKA7</accession>
<dbReference type="InterPro" id="IPR036152">
    <property type="entry name" value="Asp/glu_Ase-like_sf"/>
</dbReference>
<dbReference type="InterPro" id="IPR037152">
    <property type="entry name" value="L-asparaginase_N_sf"/>
</dbReference>
<dbReference type="Gene3D" id="3.40.50.1170">
    <property type="entry name" value="L-asparaginase, N-terminal domain"/>
    <property type="match status" value="1"/>
</dbReference>
<protein>
    <submittedName>
        <fullName evidence="5">Asparaginase/glutaminase</fullName>
    </submittedName>
</protein>
<dbReference type="PANTHER" id="PTHR11707:SF28">
    <property type="entry name" value="60 KDA LYSOPHOSPHOLIPASE"/>
    <property type="match status" value="1"/>
</dbReference>
<evidence type="ECO:0000313" key="6">
    <source>
        <dbReference type="Proteomes" id="UP000028302"/>
    </source>
</evidence>
<keyword evidence="6" id="KW-1185">Reference proteome</keyword>
<dbReference type="STRING" id="1304275.C41B8_11148"/>
<dbReference type="InterPro" id="IPR027474">
    <property type="entry name" value="L-asparaginase_N"/>
</dbReference>
<feature type="domain" description="L-asparaginase N-terminal" evidence="4">
    <location>
        <begin position="10"/>
        <end position="166"/>
    </location>
</feature>
<reference evidence="5 6" key="1">
    <citation type="submission" date="2013-03" db="EMBL/GenBank/DDBJ databases">
        <title>Salinisphaera hydrothermalis C41B8 Genome Sequencing.</title>
        <authorList>
            <person name="Li C."/>
            <person name="Lai Q."/>
            <person name="Shao Z."/>
        </authorList>
    </citation>
    <scope>NUCLEOTIDE SEQUENCE [LARGE SCALE GENOMIC DNA]</scope>
    <source>
        <strain evidence="5 6">C41B8</strain>
    </source>
</reference>
<dbReference type="RefSeq" id="WP_037338005.1">
    <property type="nucleotide sequence ID" value="NZ_APNK01000016.1"/>
</dbReference>
<evidence type="ECO:0000259" key="4">
    <source>
        <dbReference type="Pfam" id="PF00710"/>
    </source>
</evidence>
<dbReference type="Proteomes" id="UP000028302">
    <property type="component" value="Unassembled WGS sequence"/>
</dbReference>
<evidence type="ECO:0000313" key="5">
    <source>
        <dbReference type="EMBL" id="KEZ77141.1"/>
    </source>
</evidence>
<feature type="binding site" evidence="2">
    <location>
        <position position="62"/>
    </location>
    <ligand>
        <name>substrate</name>
    </ligand>
</feature>
<dbReference type="SUPFAM" id="SSF53774">
    <property type="entry name" value="Glutaminase/Asparaginase"/>
    <property type="match status" value="1"/>
</dbReference>
<dbReference type="Pfam" id="PF00710">
    <property type="entry name" value="Asparaginase"/>
    <property type="match status" value="1"/>
</dbReference>
<sequence>MDISSRSPFRIMLLATGGTIEKSYDASAGALTLDVPVIDTLLATLDQPDVQVDVRRVMSIDSLDMGEAERAEVVTAARAALAASDVDAVVITHGTDTLAQTAQALATALDTPRLPIVLTGAMRPYRVADSDAAQNVAQALMAARLLTPGVYAAFHGRVIPAGRIVKDYERLTLIESAT</sequence>
<dbReference type="PROSITE" id="PS51732">
    <property type="entry name" value="ASN_GLN_ASE_3"/>
    <property type="match status" value="1"/>
</dbReference>